<keyword evidence="4" id="KW-0158">Chromosome</keyword>
<reference evidence="9 10" key="1">
    <citation type="submission" date="2020-08" db="EMBL/GenBank/DDBJ databases">
        <title>Plant Genome Project.</title>
        <authorList>
            <person name="Zhang R.-G."/>
        </authorList>
    </citation>
    <scope>NUCLEOTIDE SEQUENCE [LARGE SCALE GENOMIC DNA]</scope>
    <source>
        <tissue evidence="9">Rhizome</tissue>
    </source>
</reference>
<dbReference type="AlphaFoldDB" id="A0A8J5HEX9"/>
<dbReference type="PANTHER" id="PTHR13989">
    <property type="entry name" value="REPLICATION PROTEIN A-RELATED"/>
    <property type="match status" value="1"/>
</dbReference>
<sequence>MLGQGVRFARPREVDRNEAKTEGVVRVGRGDTVEASHVAFEWRMKIWDENYAPGPFQRAKSCFLGLKFCASPMCLRPWDTSRCPECVFPVSAVGTPLSSISPNAALVALPPLYASPQTVPRSKSRVKAALRRAACSRALDVTCHLYVAERSRRVACLSRHVMCPRLTGRVVNSRACAVGSPFVACLVTPRGVSLRASPRCVTSSAAGRTDETLTLHLYDGNDTITCIQFLHRHPESVVPREIVIRQAEIVDAGKAVRVRGKIRLSPDGELQLIGCSVMVKEDPNVETLHILKCPECVFLRFGRRDASVHDFTQRGSRSPPSPLRDASRRVPCSRALDVTCHLYVAERSRRVACLFRHVMCPWLTGRAVPSRACAVASPFGACPVMSRGVSLCASPCCVTSSAAGCPVASPAVSRHVVSGAVSRRVVLQALSSCPVMYRLVTSRLVGPRGMQVWRVETVGVVVSKERTDDYLRFVVDDGTGCIPCILNLTNRSDLGLVAEVETEIALREAATVELGKLVRV</sequence>
<proteinExistence type="predicted"/>
<keyword evidence="6" id="KW-0238">DNA-binding</keyword>
<comment type="subcellular location">
    <subcellularLocation>
        <location evidence="2">Chromosome</location>
        <location evidence="2">Telomere</location>
    </subcellularLocation>
    <subcellularLocation>
        <location evidence="1">Nucleus</location>
    </subcellularLocation>
</comment>
<evidence type="ECO:0000256" key="2">
    <source>
        <dbReference type="ARBA" id="ARBA00004574"/>
    </source>
</evidence>
<dbReference type="GO" id="GO:0003677">
    <property type="term" value="F:DNA binding"/>
    <property type="evidence" value="ECO:0007669"/>
    <property type="project" value="UniProtKB-KW"/>
</dbReference>
<organism evidence="9 10">
    <name type="scientific">Zingiber officinale</name>
    <name type="common">Ginger</name>
    <name type="synonym">Amomum zingiber</name>
    <dbReference type="NCBI Taxonomy" id="94328"/>
    <lineage>
        <taxon>Eukaryota</taxon>
        <taxon>Viridiplantae</taxon>
        <taxon>Streptophyta</taxon>
        <taxon>Embryophyta</taxon>
        <taxon>Tracheophyta</taxon>
        <taxon>Spermatophyta</taxon>
        <taxon>Magnoliopsida</taxon>
        <taxon>Liliopsida</taxon>
        <taxon>Zingiberales</taxon>
        <taxon>Zingiberaceae</taxon>
        <taxon>Zingiber</taxon>
    </lineage>
</organism>
<evidence type="ECO:0000256" key="3">
    <source>
        <dbReference type="ARBA" id="ARBA00017411"/>
    </source>
</evidence>
<accession>A0A8J5HEX9</accession>
<keyword evidence="5" id="KW-0779">Telomere</keyword>
<keyword evidence="10" id="KW-1185">Reference proteome</keyword>
<protein>
    <recommendedName>
        <fullName evidence="3">CST complex subunit STN1</fullName>
    </recommendedName>
    <alternativeName>
        <fullName evidence="8">Suppressor of cdc thirteen homolog</fullName>
    </alternativeName>
</protein>
<evidence type="ECO:0000256" key="7">
    <source>
        <dbReference type="ARBA" id="ARBA00023242"/>
    </source>
</evidence>
<dbReference type="Proteomes" id="UP000734854">
    <property type="component" value="Unassembled WGS sequence"/>
</dbReference>
<dbReference type="EMBL" id="JACMSC010000004">
    <property type="protein sequence ID" value="KAG6526866.1"/>
    <property type="molecule type" value="Genomic_DNA"/>
</dbReference>
<evidence type="ECO:0000256" key="5">
    <source>
        <dbReference type="ARBA" id="ARBA00022895"/>
    </source>
</evidence>
<dbReference type="GO" id="GO:0000781">
    <property type="term" value="C:chromosome, telomeric region"/>
    <property type="evidence" value="ECO:0007669"/>
    <property type="project" value="UniProtKB-SubCell"/>
</dbReference>
<gene>
    <name evidence="9" type="ORF">ZIOFF_016869</name>
</gene>
<dbReference type="Gene3D" id="2.40.50.140">
    <property type="entry name" value="Nucleic acid-binding proteins"/>
    <property type="match status" value="2"/>
</dbReference>
<comment type="caution">
    <text evidence="9">The sequence shown here is derived from an EMBL/GenBank/DDBJ whole genome shotgun (WGS) entry which is preliminary data.</text>
</comment>
<evidence type="ECO:0000313" key="10">
    <source>
        <dbReference type="Proteomes" id="UP000734854"/>
    </source>
</evidence>
<dbReference type="SUPFAM" id="SSF50249">
    <property type="entry name" value="Nucleic acid-binding proteins"/>
    <property type="match status" value="1"/>
</dbReference>
<dbReference type="PANTHER" id="PTHR13989:SF33">
    <property type="entry name" value="CST COMPLEX SUBUNIT STN1"/>
    <property type="match status" value="1"/>
</dbReference>
<evidence type="ECO:0000256" key="8">
    <source>
        <dbReference type="ARBA" id="ARBA00030039"/>
    </source>
</evidence>
<evidence type="ECO:0000256" key="1">
    <source>
        <dbReference type="ARBA" id="ARBA00004123"/>
    </source>
</evidence>
<name>A0A8J5HEX9_ZINOF</name>
<dbReference type="InterPro" id="IPR012340">
    <property type="entry name" value="NA-bd_OB-fold"/>
</dbReference>
<dbReference type="GO" id="GO:0005634">
    <property type="term" value="C:nucleus"/>
    <property type="evidence" value="ECO:0007669"/>
    <property type="project" value="UniProtKB-SubCell"/>
</dbReference>
<evidence type="ECO:0000313" key="9">
    <source>
        <dbReference type="EMBL" id="KAG6526866.1"/>
    </source>
</evidence>
<evidence type="ECO:0000256" key="6">
    <source>
        <dbReference type="ARBA" id="ARBA00023125"/>
    </source>
</evidence>
<evidence type="ECO:0000256" key="4">
    <source>
        <dbReference type="ARBA" id="ARBA00022454"/>
    </source>
</evidence>
<keyword evidence="7" id="KW-0539">Nucleus</keyword>
<dbReference type="InterPro" id="IPR040260">
    <property type="entry name" value="RFA2-like"/>
</dbReference>